<name>N4WM96_9BACI</name>
<evidence type="ECO:0000313" key="2">
    <source>
        <dbReference type="EMBL" id="ENH97302.1"/>
    </source>
</evidence>
<dbReference type="AlphaFoldDB" id="N4WM96"/>
<keyword evidence="3" id="KW-1185">Reference proteome</keyword>
<dbReference type="EMBL" id="APML01000019">
    <property type="protein sequence ID" value="ENH97302.1"/>
    <property type="molecule type" value="Genomic_DNA"/>
</dbReference>
<dbReference type="InterPro" id="IPR002156">
    <property type="entry name" value="RNaseH_domain"/>
</dbReference>
<dbReference type="PATRIC" id="fig|1308866.3.peg.962"/>
<dbReference type="InterPro" id="IPR012337">
    <property type="entry name" value="RNaseH-like_sf"/>
</dbReference>
<evidence type="ECO:0000259" key="1">
    <source>
        <dbReference type="PROSITE" id="PS50879"/>
    </source>
</evidence>
<dbReference type="Pfam" id="PF13456">
    <property type="entry name" value="RVT_3"/>
    <property type="match status" value="1"/>
</dbReference>
<dbReference type="GO" id="GO:0003676">
    <property type="term" value="F:nucleic acid binding"/>
    <property type="evidence" value="ECO:0007669"/>
    <property type="project" value="InterPro"/>
</dbReference>
<dbReference type="RefSeq" id="WP_003466064.1">
    <property type="nucleotide sequence ID" value="NZ_APML01000019.1"/>
</dbReference>
<proteinExistence type="predicted"/>
<evidence type="ECO:0000313" key="3">
    <source>
        <dbReference type="Proteomes" id="UP000012283"/>
    </source>
</evidence>
<dbReference type="Proteomes" id="UP000012283">
    <property type="component" value="Unassembled WGS sequence"/>
</dbReference>
<reference evidence="2 3" key="1">
    <citation type="submission" date="2013-03" db="EMBL/GenBank/DDBJ databases">
        <title>Draft genome sequence of Gracibacillus halophilus YIM-C55.5, a moderately halophilic and thermophilic organism from the Xiaochaidamu salt lake.</title>
        <authorList>
            <person name="Sugumar T."/>
            <person name="Polireddy D.R."/>
            <person name="Antony A."/>
            <person name="Madhava Y.R."/>
            <person name="Sivakumar N."/>
        </authorList>
    </citation>
    <scope>NUCLEOTIDE SEQUENCE [LARGE SCALE GENOMIC DNA]</scope>
    <source>
        <strain evidence="2 3">YIM-C55.5</strain>
    </source>
</reference>
<dbReference type="InterPro" id="IPR036397">
    <property type="entry name" value="RNaseH_sf"/>
</dbReference>
<dbReference type="Gene3D" id="3.30.420.10">
    <property type="entry name" value="Ribonuclease H-like superfamily/Ribonuclease H"/>
    <property type="match status" value="1"/>
</dbReference>
<dbReference type="OrthoDB" id="7845843at2"/>
<dbReference type="GO" id="GO:0004523">
    <property type="term" value="F:RNA-DNA hybrid ribonuclease activity"/>
    <property type="evidence" value="ECO:0007669"/>
    <property type="project" value="InterPro"/>
</dbReference>
<protein>
    <recommendedName>
        <fullName evidence="1">RNase H type-1 domain-containing protein</fullName>
    </recommendedName>
</protein>
<dbReference type="PROSITE" id="PS50879">
    <property type="entry name" value="RNASE_H_1"/>
    <property type="match status" value="1"/>
</dbReference>
<dbReference type="SUPFAM" id="SSF53098">
    <property type="entry name" value="Ribonuclease H-like"/>
    <property type="match status" value="1"/>
</dbReference>
<feature type="domain" description="RNase H type-1" evidence="1">
    <location>
        <begin position="1"/>
        <end position="127"/>
    </location>
</feature>
<dbReference type="eggNOG" id="COG0328">
    <property type="taxonomic scope" value="Bacteria"/>
</dbReference>
<organism evidence="2 3">
    <name type="scientific">Gracilibacillus halophilus YIM-C55.5</name>
    <dbReference type="NCBI Taxonomy" id="1308866"/>
    <lineage>
        <taxon>Bacteria</taxon>
        <taxon>Bacillati</taxon>
        <taxon>Bacillota</taxon>
        <taxon>Bacilli</taxon>
        <taxon>Bacillales</taxon>
        <taxon>Bacillaceae</taxon>
        <taxon>Gracilibacillus</taxon>
    </lineage>
</organism>
<dbReference type="CDD" id="cd09279">
    <property type="entry name" value="RNase_HI_like"/>
    <property type="match status" value="1"/>
</dbReference>
<comment type="caution">
    <text evidence="2">The sequence shown here is derived from an EMBL/GenBank/DDBJ whole genome shotgun (WGS) entry which is preliminary data.</text>
</comment>
<accession>N4WM96</accession>
<dbReference type="STRING" id="1308866.J416_04768"/>
<sequence>MLEVYTDAATKGNPGPSAIAIVWKKDKQQEVMTEAIGTYSNHEAEFYAVERALQLSIEYYPHEILSFRSDSKVVVDTIEKNYTGNAQFQPYLARITQLADAVPYFFIKWIPEKQNGQADKLARQTLKDM</sequence>
<gene>
    <name evidence="2" type="ORF">J416_04768</name>
</gene>